<reference evidence="6" key="1">
    <citation type="journal article" date="2020" name="mSystems">
        <title>Genome- and Community-Level Interaction Insights into Carbon Utilization and Element Cycling Functions of Hydrothermarchaeota in Hydrothermal Sediment.</title>
        <authorList>
            <person name="Zhou Z."/>
            <person name="Liu Y."/>
            <person name="Xu W."/>
            <person name="Pan J."/>
            <person name="Luo Z.H."/>
            <person name="Li M."/>
        </authorList>
    </citation>
    <scope>NUCLEOTIDE SEQUENCE [LARGE SCALE GENOMIC DNA]</scope>
    <source>
        <strain evidence="6">SpSt-479</strain>
    </source>
</reference>
<dbReference type="Pfam" id="PF02348">
    <property type="entry name" value="CTP_transf_3"/>
    <property type="match status" value="1"/>
</dbReference>
<comment type="caution">
    <text evidence="6">The sequence shown here is derived from an EMBL/GenBank/DDBJ whole genome shotgun (WGS) entry which is preliminary data.</text>
</comment>
<dbReference type="EC" id="2.7.7.38" evidence="5"/>
<dbReference type="GO" id="GO:0016020">
    <property type="term" value="C:membrane"/>
    <property type="evidence" value="ECO:0007669"/>
    <property type="project" value="UniProtKB-SubCell"/>
</dbReference>
<keyword evidence="5" id="KW-0963">Cytoplasm</keyword>
<dbReference type="GO" id="GO:0009103">
    <property type="term" value="P:lipopolysaccharide biosynthetic process"/>
    <property type="evidence" value="ECO:0007669"/>
    <property type="project" value="UniProtKB-UniRule"/>
</dbReference>
<dbReference type="InterPro" id="IPR004528">
    <property type="entry name" value="KdsB"/>
</dbReference>
<organism evidence="6">
    <name type="scientific">Ignavibacterium album</name>
    <dbReference type="NCBI Taxonomy" id="591197"/>
    <lineage>
        <taxon>Bacteria</taxon>
        <taxon>Pseudomonadati</taxon>
        <taxon>Ignavibacteriota</taxon>
        <taxon>Ignavibacteria</taxon>
        <taxon>Ignavibacteriales</taxon>
        <taxon>Ignavibacteriaceae</taxon>
        <taxon>Ignavibacterium</taxon>
    </lineage>
</organism>
<dbReference type="AlphaFoldDB" id="A0A7V3E719"/>
<dbReference type="EMBL" id="DSUJ01000008">
    <property type="protein sequence ID" value="HFI90887.1"/>
    <property type="molecule type" value="Genomic_DNA"/>
</dbReference>
<dbReference type="Gene3D" id="3.90.550.10">
    <property type="entry name" value="Spore Coat Polysaccharide Biosynthesis Protein SpsA, Chain A"/>
    <property type="match status" value="1"/>
</dbReference>
<dbReference type="InterPro" id="IPR029044">
    <property type="entry name" value="Nucleotide-diphossugar_trans"/>
</dbReference>
<dbReference type="NCBIfam" id="NF003952">
    <property type="entry name" value="PRK05450.1-5"/>
    <property type="match status" value="1"/>
</dbReference>
<comment type="subcellular location">
    <subcellularLocation>
        <location evidence="5">Cytoplasm</location>
    </subcellularLocation>
    <subcellularLocation>
        <location evidence="1">Membrane</location>
    </subcellularLocation>
</comment>
<dbReference type="InterPro" id="IPR003329">
    <property type="entry name" value="Cytidylyl_trans"/>
</dbReference>
<keyword evidence="4 5" id="KW-0448">Lipopolysaccharide biosynthesis</keyword>
<dbReference type="FunFam" id="3.90.550.10:FF:000011">
    <property type="entry name" value="3-deoxy-manno-octulosonate cytidylyltransferase"/>
    <property type="match status" value="1"/>
</dbReference>
<dbReference type="NCBIfam" id="NF009905">
    <property type="entry name" value="PRK13368.1"/>
    <property type="match status" value="1"/>
</dbReference>
<comment type="pathway">
    <text evidence="5">Nucleotide-sugar biosynthesis; CMP-3-deoxy-D-manno-octulosonate biosynthesis; CMP-3-deoxy-D-manno-octulosonate from 3-deoxy-D-manno-octulosonate and CTP: step 1/1.</text>
</comment>
<evidence type="ECO:0000256" key="4">
    <source>
        <dbReference type="ARBA" id="ARBA00022985"/>
    </source>
</evidence>
<dbReference type="UniPathway" id="UPA00358">
    <property type="reaction ID" value="UER00476"/>
</dbReference>
<dbReference type="HAMAP" id="MF_00057">
    <property type="entry name" value="KdsB"/>
    <property type="match status" value="1"/>
</dbReference>
<sequence length="270" mass="30629">MPSKENKAPYILGVIPARFASTRLMGKPLANIGGKPMIQHTFEGASKSKLLNKIIIAVDDSKVADVCKSFGATVMMTPKDVKTGSDRIAIVAKEFPRADIIVNIQGDEPFIKGMMIDQAIEPLLFDNSVHVATLAKKIISVEELTSASVPKVVFDYENFALYFSRSQIPFVRDAKDESEAIQLAEIYKHIGLYAFRRESLFRFTSLEQTDLERWEKLEQLRMLEHGFKIKVVVTEYDTFSVDTPEDLKMARRLYSKIKKKKNRNENSKES</sequence>
<dbReference type="CDD" id="cd02517">
    <property type="entry name" value="CMP-KDO-Synthetase"/>
    <property type="match status" value="1"/>
</dbReference>
<evidence type="ECO:0000313" key="6">
    <source>
        <dbReference type="EMBL" id="HFI90887.1"/>
    </source>
</evidence>
<dbReference type="NCBIfam" id="NF003950">
    <property type="entry name" value="PRK05450.1-3"/>
    <property type="match status" value="1"/>
</dbReference>
<gene>
    <name evidence="5 6" type="primary">kdsB</name>
    <name evidence="6" type="ORF">ENS31_05055</name>
</gene>
<accession>A0A7V3E719</accession>
<dbReference type="PANTHER" id="PTHR42866">
    <property type="entry name" value="3-DEOXY-MANNO-OCTULOSONATE CYTIDYLYLTRANSFERASE"/>
    <property type="match status" value="1"/>
</dbReference>
<evidence type="ECO:0000256" key="3">
    <source>
        <dbReference type="ARBA" id="ARBA00022695"/>
    </source>
</evidence>
<dbReference type="GO" id="GO:0008690">
    <property type="term" value="F:3-deoxy-manno-octulosonate cytidylyltransferase activity"/>
    <property type="evidence" value="ECO:0007669"/>
    <property type="project" value="UniProtKB-UniRule"/>
</dbReference>
<dbReference type="NCBIfam" id="TIGR00466">
    <property type="entry name" value="kdsB"/>
    <property type="match status" value="1"/>
</dbReference>
<dbReference type="GO" id="GO:0033468">
    <property type="term" value="P:CMP-keto-3-deoxy-D-manno-octulosonic acid biosynthetic process"/>
    <property type="evidence" value="ECO:0007669"/>
    <property type="project" value="UniProtKB-UniRule"/>
</dbReference>
<keyword evidence="3 5" id="KW-0548">Nucleotidyltransferase</keyword>
<protein>
    <recommendedName>
        <fullName evidence="5">3-deoxy-manno-octulosonate cytidylyltransferase</fullName>
        <ecNumber evidence="5">2.7.7.38</ecNumber>
    </recommendedName>
    <alternativeName>
        <fullName evidence="5">CMP-2-keto-3-deoxyoctulosonic acid synthase</fullName>
        <shortName evidence="5">CKS</shortName>
        <shortName evidence="5">CMP-KDO synthase</shortName>
    </alternativeName>
</protein>
<dbReference type="GO" id="GO:0005829">
    <property type="term" value="C:cytosol"/>
    <property type="evidence" value="ECO:0007669"/>
    <property type="project" value="TreeGrafter"/>
</dbReference>
<proteinExistence type="inferred from homology"/>
<dbReference type="PANTHER" id="PTHR42866:SF2">
    <property type="entry name" value="3-DEOXY-MANNO-OCTULOSONATE CYTIDYLYLTRANSFERASE, MITOCHONDRIAL"/>
    <property type="match status" value="1"/>
</dbReference>
<comment type="similarity">
    <text evidence="5">Belongs to the KdsB family.</text>
</comment>
<dbReference type="SUPFAM" id="SSF53448">
    <property type="entry name" value="Nucleotide-diphospho-sugar transferases"/>
    <property type="match status" value="1"/>
</dbReference>
<evidence type="ECO:0000256" key="5">
    <source>
        <dbReference type="HAMAP-Rule" id="MF_00057"/>
    </source>
</evidence>
<keyword evidence="2 5" id="KW-0808">Transferase</keyword>
<comment type="catalytic activity">
    <reaction evidence="5">
        <text>3-deoxy-alpha-D-manno-oct-2-ulosonate + CTP = CMP-3-deoxy-beta-D-manno-octulosonate + diphosphate</text>
        <dbReference type="Rhea" id="RHEA:23448"/>
        <dbReference type="ChEBI" id="CHEBI:33019"/>
        <dbReference type="ChEBI" id="CHEBI:37563"/>
        <dbReference type="ChEBI" id="CHEBI:85986"/>
        <dbReference type="ChEBI" id="CHEBI:85987"/>
        <dbReference type="EC" id="2.7.7.38"/>
    </reaction>
</comment>
<evidence type="ECO:0000256" key="1">
    <source>
        <dbReference type="ARBA" id="ARBA00004370"/>
    </source>
</evidence>
<evidence type="ECO:0000256" key="2">
    <source>
        <dbReference type="ARBA" id="ARBA00022679"/>
    </source>
</evidence>
<name>A0A7V3E719_9BACT</name>
<comment type="function">
    <text evidence="5">Activates KDO (a required 8-carbon sugar) for incorporation into bacterial lipopolysaccharide in Gram-negative bacteria.</text>
</comment>